<dbReference type="InterPro" id="IPR017737">
    <property type="entry name" value="TssE1-like"/>
</dbReference>
<dbReference type="NCBIfam" id="TIGR03357">
    <property type="entry name" value="VI_zyme"/>
    <property type="match status" value="1"/>
</dbReference>
<dbReference type="Pfam" id="PF04965">
    <property type="entry name" value="GPW_gp25"/>
    <property type="match status" value="1"/>
</dbReference>
<sequence length="235" mass="25380">MMATAEPRERLQPALLDRLRDDTRRQDALRQWRAPSRWGQAALDRLASVIPTPPLAPPLGAAAAAEPGTGPITPATPAAPAAAAAPVGIDDHRVMTKAELREAVLRDLAWLFNAVQSLLPAEVQRTPALGDSVLNYGLPALSGQLASRIDVPWLERAMRQAILRFEPRIIAATLSVRAIEFSSVLDTHNVIEFEIRGELWAQPIPLELLLRTQVDLEAGQVVVRDSGAAAAGSLR</sequence>
<proteinExistence type="predicted"/>
<dbReference type="SUPFAM" id="SSF160719">
    <property type="entry name" value="gpW/gp25-like"/>
    <property type="match status" value="1"/>
</dbReference>
<name>A0ABM7YKC2_9BURK</name>
<dbReference type="InterPro" id="IPR053176">
    <property type="entry name" value="T6SS_TssE1-like"/>
</dbReference>
<evidence type="ECO:0000313" key="3">
    <source>
        <dbReference type="Proteomes" id="UP001057498"/>
    </source>
</evidence>
<evidence type="ECO:0000259" key="1">
    <source>
        <dbReference type="Pfam" id="PF04965"/>
    </source>
</evidence>
<gene>
    <name evidence="2" type="ORF">CATMQ487_18320</name>
</gene>
<dbReference type="PANTHER" id="PTHR38595">
    <property type="entry name" value="CYTOPLASMIC PROTEIN-RELATED"/>
    <property type="match status" value="1"/>
</dbReference>
<accession>A0ABM7YKC2</accession>
<dbReference type="EMBL" id="AP025730">
    <property type="protein sequence ID" value="BDI04862.1"/>
    <property type="molecule type" value="Genomic_DNA"/>
</dbReference>
<evidence type="ECO:0000313" key="2">
    <source>
        <dbReference type="EMBL" id="BDI04862.1"/>
    </source>
</evidence>
<protein>
    <recommendedName>
        <fullName evidence="1">IraD/Gp25-like domain-containing protein</fullName>
    </recommendedName>
</protein>
<feature type="domain" description="IraD/Gp25-like" evidence="1">
    <location>
        <begin position="99"/>
        <end position="203"/>
    </location>
</feature>
<dbReference type="PANTHER" id="PTHR38595:SF1">
    <property type="entry name" value="TYPE VI SECRETION SYSTEM COMPONENT TSSE1"/>
    <property type="match status" value="1"/>
</dbReference>
<dbReference type="Proteomes" id="UP001057498">
    <property type="component" value="Chromosome"/>
</dbReference>
<reference evidence="2" key="1">
    <citation type="submission" date="2022-04" db="EMBL/GenBank/DDBJ databases">
        <title>Whole genome sequence of Sphaerotilus sp. FB-5.</title>
        <authorList>
            <person name="Takeda M."/>
            <person name="Narihara S."/>
            <person name="Akimoto M."/>
            <person name="Akimoto R."/>
            <person name="Nishiyashiki S."/>
            <person name="Murakami T."/>
        </authorList>
    </citation>
    <scope>NUCLEOTIDE SEQUENCE</scope>
    <source>
        <strain evidence="2">FB-5</strain>
    </source>
</reference>
<keyword evidence="3" id="KW-1185">Reference proteome</keyword>
<organism evidence="2 3">
    <name type="scientific">Sphaerotilus microaerophilus</name>
    <dbReference type="NCBI Taxonomy" id="2914710"/>
    <lineage>
        <taxon>Bacteria</taxon>
        <taxon>Pseudomonadati</taxon>
        <taxon>Pseudomonadota</taxon>
        <taxon>Betaproteobacteria</taxon>
        <taxon>Burkholderiales</taxon>
        <taxon>Sphaerotilaceae</taxon>
        <taxon>Sphaerotilus</taxon>
    </lineage>
</organism>
<dbReference type="InterPro" id="IPR007048">
    <property type="entry name" value="IraD/Gp25-like"/>
</dbReference>